<keyword evidence="3" id="KW-1185">Reference proteome</keyword>
<name>E3NJY9_CAERE</name>
<dbReference type="OrthoDB" id="5873043at2759"/>
<evidence type="ECO:0000259" key="1">
    <source>
        <dbReference type="Pfam" id="PF03732"/>
    </source>
</evidence>
<reference evidence="2" key="1">
    <citation type="submission" date="2007-07" db="EMBL/GenBank/DDBJ databases">
        <title>PCAP assembly of the Caenorhabditis remanei genome.</title>
        <authorList>
            <consortium name="The Caenorhabditis remanei Sequencing Consortium"/>
            <person name="Wilson R.K."/>
        </authorList>
    </citation>
    <scope>NUCLEOTIDE SEQUENCE [LARGE SCALE GENOMIC DNA]</scope>
    <source>
        <strain evidence="2">PB4641</strain>
    </source>
</reference>
<protein>
    <recommendedName>
        <fullName evidence="1">Retrotransposon gag domain-containing protein</fullName>
    </recommendedName>
</protein>
<dbReference type="Pfam" id="PF03732">
    <property type="entry name" value="Retrotrans_gag"/>
    <property type="match status" value="1"/>
</dbReference>
<evidence type="ECO:0000313" key="2">
    <source>
        <dbReference type="EMBL" id="EFP01540.1"/>
    </source>
</evidence>
<dbReference type="InParanoid" id="E3NJY9"/>
<gene>
    <name evidence="2" type="ORF">CRE_09850</name>
</gene>
<dbReference type="InterPro" id="IPR005162">
    <property type="entry name" value="Retrotrans_gag_dom"/>
</dbReference>
<dbReference type="Proteomes" id="UP000008281">
    <property type="component" value="Unassembled WGS sequence"/>
</dbReference>
<dbReference type="EMBL" id="DS268769">
    <property type="protein sequence ID" value="EFP01540.1"/>
    <property type="molecule type" value="Genomic_DNA"/>
</dbReference>
<sequence length="195" mass="22738">MANKEVLLKAHECDADKEIALQEISNIHQGKFSISEYAEKIRNLGTYAYDYLEATSRDHLMSKDWKTMSDAFVKLHECEADKEVALQEIATLSQGKMTIREFSDKIKRVGSYAYDDLETVSRERLMASQFLNGVHRNIRTEIRRLPTVPKTLWDMTLQAEKISRLLKIEAEEAFFTIPEYYRYTIALLFILIINF</sequence>
<accession>E3NJY9</accession>
<proteinExistence type="predicted"/>
<organism evidence="3">
    <name type="scientific">Caenorhabditis remanei</name>
    <name type="common">Caenorhabditis vulgaris</name>
    <dbReference type="NCBI Taxonomy" id="31234"/>
    <lineage>
        <taxon>Eukaryota</taxon>
        <taxon>Metazoa</taxon>
        <taxon>Ecdysozoa</taxon>
        <taxon>Nematoda</taxon>
        <taxon>Chromadorea</taxon>
        <taxon>Rhabditida</taxon>
        <taxon>Rhabditina</taxon>
        <taxon>Rhabditomorpha</taxon>
        <taxon>Rhabditoidea</taxon>
        <taxon>Rhabditidae</taxon>
        <taxon>Peloderinae</taxon>
        <taxon>Caenorhabditis</taxon>
    </lineage>
</organism>
<feature type="domain" description="Retrotransposon gag" evidence="1">
    <location>
        <begin position="51"/>
        <end position="135"/>
    </location>
</feature>
<dbReference type="HOGENOM" id="CLU_1397528_0_0_1"/>
<evidence type="ECO:0000313" key="3">
    <source>
        <dbReference type="Proteomes" id="UP000008281"/>
    </source>
</evidence>
<dbReference type="AlphaFoldDB" id="E3NJY9"/>